<dbReference type="EMBL" id="AMCI01006094">
    <property type="protein sequence ID" value="EJW94935.1"/>
    <property type="molecule type" value="Genomic_DNA"/>
</dbReference>
<dbReference type="AlphaFoldDB" id="J9C539"/>
<evidence type="ECO:0008006" key="2">
    <source>
        <dbReference type="Google" id="ProtNLM"/>
    </source>
</evidence>
<feature type="non-terminal residue" evidence="1">
    <location>
        <position position="40"/>
    </location>
</feature>
<gene>
    <name evidence="1" type="ORF">EVA_16956</name>
</gene>
<accession>J9C539</accession>
<comment type="caution">
    <text evidence="1">The sequence shown here is derived from an EMBL/GenBank/DDBJ whole genome shotgun (WGS) entry which is preliminary data.</text>
</comment>
<sequence>MAVKYNRILLKVSGEALAGEKGTGFSDTTMHGICEGIRDA</sequence>
<reference evidence="1" key="1">
    <citation type="journal article" date="2012" name="PLoS ONE">
        <title>Gene sets for utilization of primary and secondary nutrition supplies in the distal gut of endangered iberian lynx.</title>
        <authorList>
            <person name="Alcaide M."/>
            <person name="Messina E."/>
            <person name="Richter M."/>
            <person name="Bargiela R."/>
            <person name="Peplies J."/>
            <person name="Huws S.A."/>
            <person name="Newbold C.J."/>
            <person name="Golyshin P.N."/>
            <person name="Simon M.A."/>
            <person name="Lopez G."/>
            <person name="Yakimov M.M."/>
            <person name="Ferrer M."/>
        </authorList>
    </citation>
    <scope>NUCLEOTIDE SEQUENCE</scope>
</reference>
<protein>
    <recommendedName>
        <fullName evidence="2">UMP kinase</fullName>
    </recommendedName>
</protein>
<name>J9C539_9ZZZZ</name>
<evidence type="ECO:0000313" key="1">
    <source>
        <dbReference type="EMBL" id="EJW94935.1"/>
    </source>
</evidence>
<proteinExistence type="predicted"/>
<organism evidence="1">
    <name type="scientific">gut metagenome</name>
    <dbReference type="NCBI Taxonomy" id="749906"/>
    <lineage>
        <taxon>unclassified sequences</taxon>
        <taxon>metagenomes</taxon>
        <taxon>organismal metagenomes</taxon>
    </lineage>
</organism>